<reference evidence="2" key="1">
    <citation type="submission" date="2021-02" db="EMBL/GenBank/DDBJ databases">
        <authorList>
            <person name="Nowell W R."/>
        </authorList>
    </citation>
    <scope>NUCLEOTIDE SEQUENCE</scope>
</reference>
<accession>A0A813VMS7</accession>
<organism evidence="2 3">
    <name type="scientific">Adineta steineri</name>
    <dbReference type="NCBI Taxonomy" id="433720"/>
    <lineage>
        <taxon>Eukaryota</taxon>
        <taxon>Metazoa</taxon>
        <taxon>Spiralia</taxon>
        <taxon>Gnathifera</taxon>
        <taxon>Rotifera</taxon>
        <taxon>Eurotatoria</taxon>
        <taxon>Bdelloidea</taxon>
        <taxon>Adinetida</taxon>
        <taxon>Adinetidae</taxon>
        <taxon>Adineta</taxon>
    </lineage>
</organism>
<protein>
    <submittedName>
        <fullName evidence="2">Uncharacterized protein</fullName>
    </submittedName>
</protein>
<feature type="coiled-coil region" evidence="1">
    <location>
        <begin position="146"/>
        <end position="181"/>
    </location>
</feature>
<keyword evidence="3" id="KW-1185">Reference proteome</keyword>
<sequence>MAAFINALFGNYSEAEQPNPITDTNQTVVSNECLHTAAVADNVHVKSVISSETQASATINTNLNIDNLLGQLSTTYTQVDEYSRTRAAKINEQTEKSIAEILANIQRQQEELLTSANQRHVIIDHQYKIHLQKTIEALDAVKAKTLADLEHDLQAKQQAMMNEAKRQIDNLNDQAIVAKLNLLADVQLQSKINIDAITDQVITTNRQETQHLLQSTTTTVITSEAQSTANTETKDVITVHNESQVPIKSSTELAVVSVTQENTTDVNTVTSGTSNLNTKSISPIATAANVTLNSNAVESIITNARERSKDKTVQPVVTTSDVTVAAAAANVALDSNAVESIVTNADAKSKDKIIQPVVSNSDVTIAAAANVTLNSSVIETIVANARLRSQK</sequence>
<evidence type="ECO:0000256" key="1">
    <source>
        <dbReference type="SAM" id="Coils"/>
    </source>
</evidence>
<keyword evidence="1" id="KW-0175">Coiled coil</keyword>
<dbReference type="EMBL" id="CAJNOM010000028">
    <property type="protein sequence ID" value="CAF0848082.1"/>
    <property type="molecule type" value="Genomic_DNA"/>
</dbReference>
<dbReference type="AlphaFoldDB" id="A0A813VMS7"/>
<evidence type="ECO:0000313" key="3">
    <source>
        <dbReference type="Proteomes" id="UP000663832"/>
    </source>
</evidence>
<comment type="caution">
    <text evidence="2">The sequence shown here is derived from an EMBL/GenBank/DDBJ whole genome shotgun (WGS) entry which is preliminary data.</text>
</comment>
<name>A0A813VMS7_9BILA</name>
<proteinExistence type="predicted"/>
<gene>
    <name evidence="2" type="ORF">QVE165_LOCUS6685</name>
</gene>
<dbReference type="Proteomes" id="UP000663832">
    <property type="component" value="Unassembled WGS sequence"/>
</dbReference>
<evidence type="ECO:0000313" key="2">
    <source>
        <dbReference type="EMBL" id="CAF0848082.1"/>
    </source>
</evidence>